<dbReference type="EMBL" id="JAIWYP010000001">
    <property type="protein sequence ID" value="KAH3898135.1"/>
    <property type="molecule type" value="Genomic_DNA"/>
</dbReference>
<accession>A0A9D4NP92</accession>
<reference evidence="1" key="1">
    <citation type="journal article" date="2019" name="bioRxiv">
        <title>The Genome of the Zebra Mussel, Dreissena polymorpha: A Resource for Invasive Species Research.</title>
        <authorList>
            <person name="McCartney M.A."/>
            <person name="Auch B."/>
            <person name="Kono T."/>
            <person name="Mallez S."/>
            <person name="Zhang Y."/>
            <person name="Obille A."/>
            <person name="Becker A."/>
            <person name="Abrahante J.E."/>
            <person name="Garbe J."/>
            <person name="Badalamenti J.P."/>
            <person name="Herman A."/>
            <person name="Mangelson H."/>
            <person name="Liachko I."/>
            <person name="Sullivan S."/>
            <person name="Sone E.D."/>
            <person name="Koren S."/>
            <person name="Silverstein K.A.T."/>
            <person name="Beckman K.B."/>
            <person name="Gohl D.M."/>
        </authorList>
    </citation>
    <scope>NUCLEOTIDE SEQUENCE</scope>
    <source>
        <strain evidence="1">Duluth1</strain>
        <tissue evidence="1">Whole animal</tissue>
    </source>
</reference>
<gene>
    <name evidence="1" type="ORF">DPMN_022354</name>
</gene>
<dbReference type="Proteomes" id="UP000828390">
    <property type="component" value="Unassembled WGS sequence"/>
</dbReference>
<dbReference type="AlphaFoldDB" id="A0A9D4NP92"/>
<name>A0A9D4NP92_DREPO</name>
<protein>
    <submittedName>
        <fullName evidence="1">Uncharacterized protein</fullName>
    </submittedName>
</protein>
<proteinExistence type="predicted"/>
<sequence>MQDSAAEFGFTQLPKEVVESYYLLTDEMNNRYKVVETARSYAVTFSKRNQKEYATELNMLYDKAHGFRDRRMRHEDLVRRFDGLRDEELCFMVEYQKEPNDIDEAVFHAVNFIQTRGSTRSNGEKDHISKKWTRQTTECMVADIEDDEISETAIEYQVG</sequence>
<reference evidence="1" key="2">
    <citation type="submission" date="2020-11" db="EMBL/GenBank/DDBJ databases">
        <authorList>
            <person name="McCartney M.A."/>
            <person name="Auch B."/>
            <person name="Kono T."/>
            <person name="Mallez S."/>
            <person name="Becker A."/>
            <person name="Gohl D.M."/>
            <person name="Silverstein K.A.T."/>
            <person name="Koren S."/>
            <person name="Bechman K.B."/>
            <person name="Herman A."/>
            <person name="Abrahante J.E."/>
            <person name="Garbe J."/>
        </authorList>
    </citation>
    <scope>NUCLEOTIDE SEQUENCE</scope>
    <source>
        <strain evidence="1">Duluth1</strain>
        <tissue evidence="1">Whole animal</tissue>
    </source>
</reference>
<organism evidence="1 2">
    <name type="scientific">Dreissena polymorpha</name>
    <name type="common">Zebra mussel</name>
    <name type="synonym">Mytilus polymorpha</name>
    <dbReference type="NCBI Taxonomy" id="45954"/>
    <lineage>
        <taxon>Eukaryota</taxon>
        <taxon>Metazoa</taxon>
        <taxon>Spiralia</taxon>
        <taxon>Lophotrochozoa</taxon>
        <taxon>Mollusca</taxon>
        <taxon>Bivalvia</taxon>
        <taxon>Autobranchia</taxon>
        <taxon>Heteroconchia</taxon>
        <taxon>Euheterodonta</taxon>
        <taxon>Imparidentia</taxon>
        <taxon>Neoheterodontei</taxon>
        <taxon>Myida</taxon>
        <taxon>Dreissenoidea</taxon>
        <taxon>Dreissenidae</taxon>
        <taxon>Dreissena</taxon>
    </lineage>
</organism>
<comment type="caution">
    <text evidence="1">The sequence shown here is derived from an EMBL/GenBank/DDBJ whole genome shotgun (WGS) entry which is preliminary data.</text>
</comment>
<evidence type="ECO:0000313" key="1">
    <source>
        <dbReference type="EMBL" id="KAH3898135.1"/>
    </source>
</evidence>
<keyword evidence="2" id="KW-1185">Reference proteome</keyword>
<evidence type="ECO:0000313" key="2">
    <source>
        <dbReference type="Proteomes" id="UP000828390"/>
    </source>
</evidence>